<protein>
    <recommendedName>
        <fullName evidence="4">DoxX family protein</fullName>
    </recommendedName>
</protein>
<keyword evidence="1" id="KW-0472">Membrane</keyword>
<organism evidence="2 3">
    <name type="scientific">Chryseobacterium manosquense</name>
    <dbReference type="NCBI Taxonomy" id="2754694"/>
    <lineage>
        <taxon>Bacteria</taxon>
        <taxon>Pseudomonadati</taxon>
        <taxon>Bacteroidota</taxon>
        <taxon>Flavobacteriia</taxon>
        <taxon>Flavobacteriales</taxon>
        <taxon>Weeksellaceae</taxon>
        <taxon>Chryseobacterium group</taxon>
        <taxon>Chryseobacterium</taxon>
    </lineage>
</organism>
<accession>A0A7H1E019</accession>
<evidence type="ECO:0000313" key="2">
    <source>
        <dbReference type="EMBL" id="QNS42577.1"/>
    </source>
</evidence>
<gene>
    <name evidence="2" type="ORF">H0S70_06385</name>
</gene>
<keyword evidence="1" id="KW-0812">Transmembrane</keyword>
<dbReference type="Proteomes" id="UP000516438">
    <property type="component" value="Chromosome"/>
</dbReference>
<keyword evidence="3" id="KW-1185">Reference proteome</keyword>
<sequence length="172" mass="19693">MSLKEKVGYIIKWIVIFIVAISMTIYGIAKPIQFSDFTNSTNLNVSEGHKIMWTFYSYSLTYPLIIGFFEVLGGVSLLINKSRIFGCLLLTIILSNIIIQDFIYGIVALKSAIIYQILVLIIFLFDIEKLKKIFSMLFSPTRHSKNIMLLIVAFVIALVIKYFETRILENCS</sequence>
<feature type="transmembrane region" description="Helical" evidence="1">
    <location>
        <begin position="84"/>
        <end position="100"/>
    </location>
</feature>
<evidence type="ECO:0008006" key="4">
    <source>
        <dbReference type="Google" id="ProtNLM"/>
    </source>
</evidence>
<evidence type="ECO:0000256" key="1">
    <source>
        <dbReference type="SAM" id="Phobius"/>
    </source>
</evidence>
<feature type="transmembrane region" description="Helical" evidence="1">
    <location>
        <begin position="146"/>
        <end position="163"/>
    </location>
</feature>
<dbReference type="RefSeq" id="WP_188322098.1">
    <property type="nucleotide sequence ID" value="NZ_CP060203.1"/>
</dbReference>
<keyword evidence="1" id="KW-1133">Transmembrane helix</keyword>
<proteinExistence type="predicted"/>
<feature type="transmembrane region" description="Helical" evidence="1">
    <location>
        <begin position="60"/>
        <end position="79"/>
    </location>
</feature>
<feature type="transmembrane region" description="Helical" evidence="1">
    <location>
        <begin position="7"/>
        <end position="29"/>
    </location>
</feature>
<dbReference type="AlphaFoldDB" id="A0A7H1E019"/>
<evidence type="ECO:0000313" key="3">
    <source>
        <dbReference type="Proteomes" id="UP000516438"/>
    </source>
</evidence>
<dbReference type="EMBL" id="CP060203">
    <property type="protein sequence ID" value="QNS42577.1"/>
    <property type="molecule type" value="Genomic_DNA"/>
</dbReference>
<reference evidence="2 3" key="1">
    <citation type="submission" date="2020-07" db="EMBL/GenBank/DDBJ databases">
        <title>Complete genome and description of Chryseobacterium manosquense strain Marseille-Q2069 sp. nov.</title>
        <authorList>
            <person name="Boxberger M."/>
        </authorList>
    </citation>
    <scope>NUCLEOTIDE SEQUENCE [LARGE SCALE GENOMIC DNA]</scope>
    <source>
        <strain evidence="2 3">Marseille-Q2069</strain>
    </source>
</reference>
<dbReference type="KEGG" id="cmaq:H0S70_06385"/>
<feature type="transmembrane region" description="Helical" evidence="1">
    <location>
        <begin position="106"/>
        <end position="125"/>
    </location>
</feature>
<name>A0A7H1E019_9FLAO</name>